<dbReference type="GO" id="GO:0051010">
    <property type="term" value="F:microtubule plus-end binding"/>
    <property type="evidence" value="ECO:0007669"/>
    <property type="project" value="TreeGrafter"/>
</dbReference>
<keyword evidence="10" id="KW-0498">Mitosis</keyword>
<evidence type="ECO:0000256" key="6">
    <source>
        <dbReference type="ARBA" id="ARBA00022454"/>
    </source>
</evidence>
<keyword evidence="6" id="KW-0158">Chromosome</keyword>
<keyword evidence="8" id="KW-0132">Cell division</keyword>
<dbReference type="EMBL" id="GL996521">
    <property type="protein sequence ID" value="EGV64429.1"/>
    <property type="molecule type" value="Genomic_DNA"/>
</dbReference>
<dbReference type="Proteomes" id="UP000000707">
    <property type="component" value="Unassembled WGS sequence"/>
</dbReference>
<keyword evidence="13" id="KW-0539">Nucleus</keyword>
<keyword evidence="14" id="KW-0131">Cell cycle</keyword>
<keyword evidence="11" id="KW-0995">Kinetochore</keyword>
<keyword evidence="15" id="KW-0137">Centromere</keyword>
<dbReference type="GO" id="GO:0044732">
    <property type="term" value="C:mitotic spindle pole body"/>
    <property type="evidence" value="ECO:0007669"/>
    <property type="project" value="TreeGrafter"/>
</dbReference>
<dbReference type="GO" id="GO:0042729">
    <property type="term" value="C:DASH complex"/>
    <property type="evidence" value="ECO:0007669"/>
    <property type="project" value="InterPro"/>
</dbReference>
<dbReference type="eggNOG" id="ENOG502SBWQ">
    <property type="taxonomic scope" value="Eukaryota"/>
</dbReference>
<accession>G3B3Q6</accession>
<dbReference type="PANTHER" id="PTHR28025">
    <property type="entry name" value="DASH COMPLEX SUBUNIT DAD1"/>
    <property type="match status" value="1"/>
</dbReference>
<dbReference type="AlphaFoldDB" id="G3B3Q6"/>
<dbReference type="STRING" id="590646.G3B3Q6"/>
<evidence type="ECO:0000256" key="1">
    <source>
        <dbReference type="ARBA" id="ARBA00004123"/>
    </source>
</evidence>
<reference evidence="18 19" key="1">
    <citation type="journal article" date="2011" name="Proc. Natl. Acad. Sci. U.S.A.">
        <title>Comparative genomics of xylose-fermenting fungi for enhanced biofuel production.</title>
        <authorList>
            <person name="Wohlbach D.J."/>
            <person name="Kuo A."/>
            <person name="Sato T.K."/>
            <person name="Potts K.M."/>
            <person name="Salamov A.A."/>
            <person name="LaButti K.M."/>
            <person name="Sun H."/>
            <person name="Clum A."/>
            <person name="Pangilinan J.L."/>
            <person name="Lindquist E.A."/>
            <person name="Lucas S."/>
            <person name="Lapidus A."/>
            <person name="Jin M."/>
            <person name="Gunawan C."/>
            <person name="Balan V."/>
            <person name="Dale B.E."/>
            <person name="Jeffries T.W."/>
            <person name="Zinkel R."/>
            <person name="Barry K.W."/>
            <person name="Grigoriev I.V."/>
            <person name="Gasch A.P."/>
        </authorList>
    </citation>
    <scope>NUCLEOTIDE SEQUENCE [LARGE SCALE GENOMIC DNA]</scope>
    <source>
        <strain evidence="18">ATCC 10573</strain>
        <strain evidence="19">ATCC 10573 / BCRC 21748 / CBS 615 / JCM 9827 / NBRC 10315 / NRRL Y-1498 / VKM Y-70</strain>
    </source>
</reference>
<evidence type="ECO:0000256" key="17">
    <source>
        <dbReference type="SAM" id="MobiDB-lite"/>
    </source>
</evidence>
<dbReference type="GO" id="GO:0051301">
    <property type="term" value="P:cell division"/>
    <property type="evidence" value="ECO:0007669"/>
    <property type="project" value="UniProtKB-KW"/>
</dbReference>
<evidence type="ECO:0000256" key="3">
    <source>
        <dbReference type="ARBA" id="ARBA00004629"/>
    </source>
</evidence>
<dbReference type="GO" id="GO:0072686">
    <property type="term" value="C:mitotic spindle"/>
    <property type="evidence" value="ECO:0007669"/>
    <property type="project" value="InterPro"/>
</dbReference>
<evidence type="ECO:0000256" key="14">
    <source>
        <dbReference type="ARBA" id="ARBA00023306"/>
    </source>
</evidence>
<evidence type="ECO:0000313" key="19">
    <source>
        <dbReference type="Proteomes" id="UP000000707"/>
    </source>
</evidence>
<evidence type="ECO:0000313" key="18">
    <source>
        <dbReference type="EMBL" id="EGV64430.1"/>
    </source>
</evidence>
<evidence type="ECO:0000256" key="10">
    <source>
        <dbReference type="ARBA" id="ARBA00022776"/>
    </source>
</evidence>
<feature type="region of interest" description="Disordered" evidence="17">
    <location>
        <begin position="57"/>
        <end position="84"/>
    </location>
</feature>
<sequence length="84" mass="9596">MSDFEKYRDTLIQEISNSINSIVLNLNTLNRSLHNSIQVSKEFDNVSDLWANFYSGLKKESGQQEPEEENEVEGQQDTQGSQEA</sequence>
<evidence type="ECO:0000256" key="7">
    <source>
        <dbReference type="ARBA" id="ARBA00022490"/>
    </source>
</evidence>
<gene>
    <name evidence="18" type="ORF">CANTEDRAFT_114277</name>
</gene>
<comment type="subcellular location">
    <subcellularLocation>
        <location evidence="3">Chromosome</location>
        <location evidence="3">Centromere</location>
        <location evidence="3">Kinetochore</location>
    </subcellularLocation>
    <subcellularLocation>
        <location evidence="2">Cytoplasm</location>
        <location evidence="2">Cytoskeleton</location>
        <location evidence="2">Spindle</location>
    </subcellularLocation>
    <subcellularLocation>
        <location evidence="1">Nucleus</location>
    </subcellularLocation>
</comment>
<dbReference type="PANTHER" id="PTHR28025:SF1">
    <property type="entry name" value="DASH COMPLEX SUBUNIT DAD1"/>
    <property type="match status" value="1"/>
</dbReference>
<keyword evidence="9" id="KW-0493">Microtubule</keyword>
<dbReference type="InterPro" id="IPR013958">
    <property type="entry name" value="DASH_Dad1"/>
</dbReference>
<dbReference type="KEGG" id="cten:18247351"/>
<evidence type="ECO:0000256" key="12">
    <source>
        <dbReference type="ARBA" id="ARBA00023212"/>
    </source>
</evidence>
<evidence type="ECO:0000256" key="9">
    <source>
        <dbReference type="ARBA" id="ARBA00022701"/>
    </source>
</evidence>
<name>G3B3Q6_CANTC</name>
<dbReference type="Pfam" id="PF08649">
    <property type="entry name" value="DASH_Dad1"/>
    <property type="match status" value="1"/>
</dbReference>
<dbReference type="GeneID" id="18247351"/>
<evidence type="ECO:0000256" key="16">
    <source>
        <dbReference type="ARBA" id="ARBA00030566"/>
    </source>
</evidence>
<protein>
    <recommendedName>
        <fullName evidence="5">DASH complex subunit DAD1</fullName>
    </recommendedName>
    <alternativeName>
        <fullName evidence="16">Outer kinetochore protein DAD1</fullName>
    </alternativeName>
</protein>
<evidence type="ECO:0000256" key="8">
    <source>
        <dbReference type="ARBA" id="ARBA00022618"/>
    </source>
</evidence>
<evidence type="ECO:0000256" key="2">
    <source>
        <dbReference type="ARBA" id="ARBA00004186"/>
    </source>
</evidence>
<evidence type="ECO:0000256" key="5">
    <source>
        <dbReference type="ARBA" id="ARBA00020261"/>
    </source>
</evidence>
<evidence type="ECO:0000256" key="15">
    <source>
        <dbReference type="ARBA" id="ARBA00023328"/>
    </source>
</evidence>
<proteinExistence type="inferred from homology"/>
<feature type="compositionally biased region" description="Acidic residues" evidence="17">
    <location>
        <begin position="65"/>
        <end position="74"/>
    </location>
</feature>
<comment type="similarity">
    <text evidence="4">Belongs to the DASH complex DAD1 family.</text>
</comment>
<dbReference type="GO" id="GO:0005876">
    <property type="term" value="C:spindle microtubule"/>
    <property type="evidence" value="ECO:0007669"/>
    <property type="project" value="TreeGrafter"/>
</dbReference>
<keyword evidence="12" id="KW-0206">Cytoskeleton</keyword>
<dbReference type="HOGENOM" id="CLU_142427_2_1_1"/>
<organism evidence="19">
    <name type="scientific">Candida tenuis (strain ATCC 10573 / BCRC 21748 / CBS 615 / JCM 9827 / NBRC 10315 / NRRL Y-1498 / VKM Y-70)</name>
    <name type="common">Yeast</name>
    <name type="synonym">Yamadazyma tenuis</name>
    <dbReference type="NCBI Taxonomy" id="590646"/>
    <lineage>
        <taxon>Eukaryota</taxon>
        <taxon>Fungi</taxon>
        <taxon>Dikarya</taxon>
        <taxon>Ascomycota</taxon>
        <taxon>Saccharomycotina</taxon>
        <taxon>Pichiomycetes</taxon>
        <taxon>Debaryomycetaceae</taxon>
        <taxon>Yamadazyma</taxon>
    </lineage>
</organism>
<keyword evidence="19" id="KW-1185">Reference proteome</keyword>
<evidence type="ECO:0000256" key="11">
    <source>
        <dbReference type="ARBA" id="ARBA00022838"/>
    </source>
</evidence>
<dbReference type="EMBL" id="GL996521">
    <property type="protein sequence ID" value="EGV64430.1"/>
    <property type="molecule type" value="Genomic_DNA"/>
</dbReference>
<evidence type="ECO:0000256" key="4">
    <source>
        <dbReference type="ARBA" id="ARBA00010146"/>
    </source>
</evidence>
<evidence type="ECO:0000256" key="13">
    <source>
        <dbReference type="ARBA" id="ARBA00023242"/>
    </source>
</evidence>
<keyword evidence="7" id="KW-0963">Cytoplasm</keyword>